<dbReference type="HOGENOM" id="CLU_2439928_0_0_0"/>
<dbReference type="RefSeq" id="WP_013178301.1">
    <property type="nucleotide sequence ID" value="NC_014221.1"/>
</dbReference>
<dbReference type="KEGG" id="tra:Trad_1818"/>
<dbReference type="Proteomes" id="UP000000379">
    <property type="component" value="Chromosome"/>
</dbReference>
<gene>
    <name evidence="1" type="ordered locus">Trad_1818</name>
</gene>
<sequence>MTPEQIRLFVYRLRHQSVSREELAALSPEDLTAINLHLFRARHRRSCLGGTGPVFYGSMVISEGPGRTYSERTYSEQEILAELGALESWT</sequence>
<evidence type="ECO:0000313" key="2">
    <source>
        <dbReference type="Proteomes" id="UP000000379"/>
    </source>
</evidence>
<proteinExistence type="predicted"/>
<organism evidence="1 2">
    <name type="scientific">Truepera radiovictrix (strain DSM 17093 / CIP 108686 / LMG 22925 / RQ-24)</name>
    <dbReference type="NCBI Taxonomy" id="649638"/>
    <lineage>
        <taxon>Bacteria</taxon>
        <taxon>Thermotogati</taxon>
        <taxon>Deinococcota</taxon>
        <taxon>Deinococci</taxon>
        <taxon>Trueperales</taxon>
        <taxon>Trueperaceae</taxon>
        <taxon>Truepera</taxon>
    </lineage>
</organism>
<reference evidence="1 2" key="2">
    <citation type="journal article" date="2011" name="Stand. Genomic Sci.">
        <title>Complete genome sequence of Truepera radiovictrix type strain (RQ-24).</title>
        <authorList>
            <person name="Ivanova N."/>
            <person name="Rohde C."/>
            <person name="Munk C."/>
            <person name="Nolan M."/>
            <person name="Lucas S."/>
            <person name="Del Rio T.G."/>
            <person name="Tice H."/>
            <person name="Deshpande S."/>
            <person name="Cheng J.F."/>
            <person name="Tapia R."/>
            <person name="Han C."/>
            <person name="Goodwin L."/>
            <person name="Pitluck S."/>
            <person name="Liolios K."/>
            <person name="Mavromatis K."/>
            <person name="Mikhailova N."/>
            <person name="Pati A."/>
            <person name="Chen A."/>
            <person name="Palaniappan K."/>
            <person name="Land M."/>
            <person name="Hauser L."/>
            <person name="Chang Y.J."/>
            <person name="Jeffries C.D."/>
            <person name="Brambilla E."/>
            <person name="Rohde M."/>
            <person name="Goker M."/>
            <person name="Tindall B.J."/>
            <person name="Woyke T."/>
            <person name="Bristow J."/>
            <person name="Eisen J.A."/>
            <person name="Markowitz V."/>
            <person name="Hugenholtz P."/>
            <person name="Kyrpides N.C."/>
            <person name="Klenk H.P."/>
            <person name="Lapidus A."/>
        </authorList>
    </citation>
    <scope>NUCLEOTIDE SEQUENCE [LARGE SCALE GENOMIC DNA]</scope>
    <source>
        <strain evidence="2">DSM 17093 / CIP 108686 / LMG 22925 / RQ-24</strain>
    </source>
</reference>
<dbReference type="EMBL" id="CP002049">
    <property type="protein sequence ID" value="ADI14935.1"/>
    <property type="molecule type" value="Genomic_DNA"/>
</dbReference>
<protein>
    <submittedName>
        <fullName evidence="1">Uncharacterized protein</fullName>
    </submittedName>
</protein>
<evidence type="ECO:0000313" key="1">
    <source>
        <dbReference type="EMBL" id="ADI14935.1"/>
    </source>
</evidence>
<dbReference type="STRING" id="649638.Trad_1818"/>
<dbReference type="AlphaFoldDB" id="D7CQF1"/>
<name>D7CQF1_TRURR</name>
<accession>D7CQF1</accession>
<keyword evidence="2" id="KW-1185">Reference proteome</keyword>
<reference evidence="2" key="1">
    <citation type="submission" date="2010-05" db="EMBL/GenBank/DDBJ databases">
        <title>The complete genome of Truepera radiovictris DSM 17093.</title>
        <authorList>
            <consortium name="US DOE Joint Genome Institute (JGI-PGF)"/>
            <person name="Lucas S."/>
            <person name="Copeland A."/>
            <person name="Lapidus A."/>
            <person name="Glavina del Rio T."/>
            <person name="Dalin E."/>
            <person name="Tice H."/>
            <person name="Bruce D."/>
            <person name="Goodwin L."/>
            <person name="Pitluck S."/>
            <person name="Kyrpides N."/>
            <person name="Mavromatis K."/>
            <person name="Ovchinnikova G."/>
            <person name="Munk A.C."/>
            <person name="Detter J.C."/>
            <person name="Han C."/>
            <person name="Tapia R."/>
            <person name="Land M."/>
            <person name="Hauser L."/>
            <person name="Markowitz V."/>
            <person name="Cheng J.-F."/>
            <person name="Hugenholtz P."/>
            <person name="Woyke T."/>
            <person name="Wu D."/>
            <person name="Tindall B."/>
            <person name="Pomrenke H.G."/>
            <person name="Brambilla E."/>
            <person name="Klenk H.-P."/>
            <person name="Eisen J.A."/>
        </authorList>
    </citation>
    <scope>NUCLEOTIDE SEQUENCE [LARGE SCALE GENOMIC DNA]</scope>
    <source>
        <strain evidence="2">DSM 17093 / CIP 108686 / LMG 22925 / RQ-24</strain>
    </source>
</reference>